<dbReference type="InterPro" id="IPR036249">
    <property type="entry name" value="Thioredoxin-like_sf"/>
</dbReference>
<dbReference type="GO" id="GO:0016491">
    <property type="term" value="F:oxidoreductase activity"/>
    <property type="evidence" value="ECO:0007669"/>
    <property type="project" value="InterPro"/>
</dbReference>
<keyword evidence="1" id="KW-1133">Transmembrane helix</keyword>
<dbReference type="GO" id="GO:0016209">
    <property type="term" value="F:antioxidant activity"/>
    <property type="evidence" value="ECO:0007669"/>
    <property type="project" value="InterPro"/>
</dbReference>
<dbReference type="InterPro" id="IPR013766">
    <property type="entry name" value="Thioredoxin_domain"/>
</dbReference>
<evidence type="ECO:0000256" key="1">
    <source>
        <dbReference type="SAM" id="Phobius"/>
    </source>
</evidence>
<name>B9XT20_PEDPL</name>
<dbReference type="InterPro" id="IPR019207">
    <property type="entry name" value="DUF2092"/>
</dbReference>
<dbReference type="Gene3D" id="3.40.30.10">
    <property type="entry name" value="Glutaredoxin"/>
    <property type="match status" value="1"/>
</dbReference>
<dbReference type="STRING" id="320771.Cflav_PD0039"/>
<evidence type="ECO:0000259" key="2">
    <source>
        <dbReference type="PROSITE" id="PS51352"/>
    </source>
</evidence>
<dbReference type="PANTHER" id="PTHR42852">
    <property type="entry name" value="THIOL:DISULFIDE INTERCHANGE PROTEIN DSBE"/>
    <property type="match status" value="1"/>
</dbReference>
<keyword evidence="1" id="KW-0472">Membrane</keyword>
<organism evidence="3 4">
    <name type="scientific">Pedosphaera parvula (strain Ellin514)</name>
    <dbReference type="NCBI Taxonomy" id="320771"/>
    <lineage>
        <taxon>Bacteria</taxon>
        <taxon>Pseudomonadati</taxon>
        <taxon>Verrucomicrobiota</taxon>
        <taxon>Pedosphaerae</taxon>
        <taxon>Pedosphaerales</taxon>
        <taxon>Pedosphaeraceae</taxon>
        <taxon>Pedosphaera</taxon>
    </lineage>
</organism>
<sequence length="444" mass="49976" precursor="true">MKVKNPYPLGAKRNFRLNYILPIYLLCTFLVCLRLPAQSNNPAPAVIHKDTTNSISVAELLRKNHEFYAGLKSFSVDLSVQLNIDQGTFKGSDSTSYSVFVQYPSRLNITLKEGSEGPTLVSDGSNILAYPANKKNYLLTTAPQSLADIDGVYLDDWTSRPNPFEFIKPCLSCTDCNVLKDAAATSKYIGRENLDGVFCHHFQFTRSKANCHVWIEDNVYPVTRRMSFDLSEMANQEMKKPGETEIHMELVVTYDHWRFNPDLSPEIFKLTVPPGATRLDSKTEPAIRKPVEEETLIGKPAPNFKLTLLDGGQIDLASHRNKEIVILEFWAGWSVPSMRALPELTKIAEANKNKSVIFYAINNGQSPDAVRTLISKLNPTPTVGLKPPSSMTEFFKVLSVPFYVIIDKQGIIRYQEEDYRYPNDLKQKLDALLAKEQASAKSLK</sequence>
<gene>
    <name evidence="3" type="ORF">Cflav_PD0039</name>
</gene>
<feature type="transmembrane region" description="Helical" evidence="1">
    <location>
        <begin position="20"/>
        <end position="37"/>
    </location>
</feature>
<dbReference type="CDD" id="cd02966">
    <property type="entry name" value="TlpA_like_family"/>
    <property type="match status" value="1"/>
</dbReference>
<dbReference type="SUPFAM" id="SSF52833">
    <property type="entry name" value="Thioredoxin-like"/>
    <property type="match status" value="1"/>
</dbReference>
<comment type="caution">
    <text evidence="3">The sequence shown here is derived from an EMBL/GenBank/DDBJ whole genome shotgun (WGS) entry which is preliminary data.</text>
</comment>
<evidence type="ECO:0000313" key="4">
    <source>
        <dbReference type="Proteomes" id="UP000003688"/>
    </source>
</evidence>
<keyword evidence="4" id="KW-1185">Reference proteome</keyword>
<dbReference type="Gene3D" id="2.50.20.10">
    <property type="entry name" value="Lipoprotein localisation LolA/LolB/LppX"/>
    <property type="match status" value="1"/>
</dbReference>
<dbReference type="InterPro" id="IPR000866">
    <property type="entry name" value="AhpC/TSA"/>
</dbReference>
<feature type="domain" description="Thioredoxin" evidence="2">
    <location>
        <begin position="295"/>
        <end position="434"/>
    </location>
</feature>
<dbReference type="PROSITE" id="PS51352">
    <property type="entry name" value="THIOREDOXIN_2"/>
    <property type="match status" value="1"/>
</dbReference>
<proteinExistence type="predicted"/>
<dbReference type="AlphaFoldDB" id="B9XT20"/>
<protein>
    <submittedName>
        <fullName evidence="3">Alkyl hydroperoxide reductase/ Thiol specific antioxidant/ Mal allergen</fullName>
    </submittedName>
</protein>
<reference evidence="3 4" key="1">
    <citation type="journal article" date="2011" name="J. Bacteriol.">
        <title>Genome sequence of 'Pedosphaera parvula' Ellin514, an aerobic Verrucomicrobial isolate from pasture soil.</title>
        <authorList>
            <person name="Kant R."/>
            <person name="van Passel M.W."/>
            <person name="Sangwan P."/>
            <person name="Palva A."/>
            <person name="Lucas S."/>
            <person name="Copeland A."/>
            <person name="Lapidus A."/>
            <person name="Glavina Del Rio T."/>
            <person name="Dalin E."/>
            <person name="Tice H."/>
            <person name="Bruce D."/>
            <person name="Goodwin L."/>
            <person name="Pitluck S."/>
            <person name="Chertkov O."/>
            <person name="Larimer F.W."/>
            <person name="Land M.L."/>
            <person name="Hauser L."/>
            <person name="Brettin T.S."/>
            <person name="Detter J.C."/>
            <person name="Han S."/>
            <person name="de Vos W.M."/>
            <person name="Janssen P.H."/>
            <person name="Smidt H."/>
        </authorList>
    </citation>
    <scope>NUCLEOTIDE SEQUENCE [LARGE SCALE GENOMIC DNA]</scope>
    <source>
        <strain evidence="3 4">Ellin514</strain>
    </source>
</reference>
<dbReference type="InterPro" id="IPR050553">
    <property type="entry name" value="Thioredoxin_ResA/DsbE_sf"/>
</dbReference>
<evidence type="ECO:0000313" key="3">
    <source>
        <dbReference type="EMBL" id="EEF57010.1"/>
    </source>
</evidence>
<accession>B9XT20</accession>
<keyword evidence="1" id="KW-0812">Transmembrane</keyword>
<dbReference type="Pfam" id="PF09865">
    <property type="entry name" value="DUF2092"/>
    <property type="match status" value="1"/>
</dbReference>
<dbReference type="EMBL" id="ABOX02000093">
    <property type="protein sequence ID" value="EEF57010.1"/>
    <property type="molecule type" value="Genomic_DNA"/>
</dbReference>
<dbReference type="PANTHER" id="PTHR42852:SF17">
    <property type="entry name" value="THIOREDOXIN-LIKE PROTEIN HI_1115"/>
    <property type="match status" value="1"/>
</dbReference>
<dbReference type="Proteomes" id="UP000003688">
    <property type="component" value="Unassembled WGS sequence"/>
</dbReference>
<dbReference type="Pfam" id="PF00578">
    <property type="entry name" value="AhpC-TSA"/>
    <property type="match status" value="1"/>
</dbReference>